<keyword evidence="3" id="KW-1185">Reference proteome</keyword>
<accession>A0AAE3VHR5</accession>
<evidence type="ECO:0000313" key="2">
    <source>
        <dbReference type="EMBL" id="MDQ0290732.1"/>
    </source>
</evidence>
<keyword evidence="1" id="KW-0812">Transmembrane</keyword>
<dbReference type="RefSeq" id="WP_307262537.1">
    <property type="nucleotide sequence ID" value="NZ_JAUSVL010000001.1"/>
</dbReference>
<feature type="transmembrane region" description="Helical" evidence="1">
    <location>
        <begin position="118"/>
        <end position="137"/>
    </location>
</feature>
<protein>
    <submittedName>
        <fullName evidence="2">Uncharacterized protein</fullName>
    </submittedName>
</protein>
<comment type="caution">
    <text evidence="2">The sequence shown here is derived from an EMBL/GenBank/DDBJ whole genome shotgun (WGS) entry which is preliminary data.</text>
</comment>
<evidence type="ECO:0000313" key="3">
    <source>
        <dbReference type="Proteomes" id="UP001238163"/>
    </source>
</evidence>
<reference evidence="2" key="1">
    <citation type="submission" date="2023-07" db="EMBL/GenBank/DDBJ databases">
        <title>Genomic Encyclopedia of Type Strains, Phase IV (KMG-IV): sequencing the most valuable type-strain genomes for metagenomic binning, comparative biology and taxonomic classification.</title>
        <authorList>
            <person name="Goeker M."/>
        </authorList>
    </citation>
    <scope>NUCLEOTIDE SEQUENCE</scope>
    <source>
        <strain evidence="2">DSM 24202</strain>
    </source>
</reference>
<evidence type="ECO:0000256" key="1">
    <source>
        <dbReference type="SAM" id="Phobius"/>
    </source>
</evidence>
<keyword evidence="1" id="KW-1133">Transmembrane helix</keyword>
<name>A0AAE3VHR5_9BACT</name>
<keyword evidence="1" id="KW-0472">Membrane</keyword>
<organism evidence="2 3">
    <name type="scientific">Oligosphaera ethanolica</name>
    <dbReference type="NCBI Taxonomy" id="760260"/>
    <lineage>
        <taxon>Bacteria</taxon>
        <taxon>Pseudomonadati</taxon>
        <taxon>Lentisphaerota</taxon>
        <taxon>Oligosphaeria</taxon>
        <taxon>Oligosphaerales</taxon>
        <taxon>Oligosphaeraceae</taxon>
        <taxon>Oligosphaera</taxon>
    </lineage>
</organism>
<dbReference type="AlphaFoldDB" id="A0AAE3VHR5"/>
<proteinExistence type="predicted"/>
<gene>
    <name evidence="2" type="ORF">J3R75_002839</name>
</gene>
<dbReference type="EMBL" id="JAUSVL010000001">
    <property type="protein sequence ID" value="MDQ0290732.1"/>
    <property type="molecule type" value="Genomic_DNA"/>
</dbReference>
<sequence>MAYQLTIRKQDAQTGNAVLRRRRVVTCDQPCLRLGGIGCDVELENEDGELLRLETAADGVTRLLSDRLRELRIGHEQRLIPVTLTSGDDIGAGSWSLRYYVSKPAPGLSWQGTALARFSLLAVLLVLLAQLFTVAVLPQLVVRADPSGSAVARQRVAEMLDTLRRRAGAVATDDPLQMYLAAAIRDELDARARYLRQYDDDMSRSQRREMLADLQRLSYLLERVEAGAVLTPLPLPAVNSGVEHLLRR</sequence>
<dbReference type="Proteomes" id="UP001238163">
    <property type="component" value="Unassembled WGS sequence"/>
</dbReference>